<dbReference type="AlphaFoldDB" id="A0AAC9PSS7"/>
<dbReference type="RefSeq" id="WP_075741523.1">
    <property type="nucleotide sequence ID" value="NZ_CP016076.1"/>
</dbReference>
<reference evidence="3" key="1">
    <citation type="submission" date="2016-06" db="EMBL/GenBank/DDBJ databases">
        <title>Complete genome sequence of Actinoalloteichus fjordicus DSM 46855 (=ADI127-17), type strain of the new species Actinoalloteichus fjordicus.</title>
        <authorList>
            <person name="Ruckert C."/>
            <person name="Nouioui I."/>
            <person name="Willmese J."/>
            <person name="van Wezel G."/>
            <person name="Klenk H.-P."/>
            <person name="Kalinowski J."/>
            <person name="Zotchev S.B."/>
        </authorList>
    </citation>
    <scope>NUCLEOTIDE SEQUENCE [LARGE SCALE GENOMIC DNA]</scope>
    <source>
        <strain evidence="3">ADI127-7</strain>
    </source>
</reference>
<feature type="region of interest" description="Disordered" evidence="1">
    <location>
        <begin position="1"/>
        <end position="29"/>
    </location>
</feature>
<name>A0AAC9PSS7_9PSEU</name>
<evidence type="ECO:0000313" key="2">
    <source>
        <dbReference type="EMBL" id="APU15874.1"/>
    </source>
</evidence>
<dbReference type="EMBL" id="CP016076">
    <property type="protein sequence ID" value="APU15874.1"/>
    <property type="molecule type" value="Genomic_DNA"/>
</dbReference>
<evidence type="ECO:0000313" key="3">
    <source>
        <dbReference type="Proteomes" id="UP000185511"/>
    </source>
</evidence>
<accession>A0AAC9PSS7</accession>
<evidence type="ECO:0000256" key="1">
    <source>
        <dbReference type="SAM" id="MobiDB-lite"/>
    </source>
</evidence>
<gene>
    <name evidence="2" type="ORF">UA74_19245</name>
</gene>
<keyword evidence="3" id="KW-1185">Reference proteome</keyword>
<dbReference type="Proteomes" id="UP000185511">
    <property type="component" value="Chromosome"/>
</dbReference>
<sequence>MAHSAGDSGSVRPRRRAWQQSRPGRDRRRRATALAAFLPLWQLDGLVEDYAHYARGEAADVHTAVADLTGRPARDITDFAHDHAGVFPSA</sequence>
<proteinExistence type="predicted"/>
<dbReference type="KEGG" id="acad:UA74_19245"/>
<protein>
    <submittedName>
        <fullName evidence="2">Uncharacterized protein</fullName>
    </submittedName>
</protein>
<organism evidence="2 3">
    <name type="scientific">Actinoalloteichus fjordicus</name>
    <dbReference type="NCBI Taxonomy" id="1612552"/>
    <lineage>
        <taxon>Bacteria</taxon>
        <taxon>Bacillati</taxon>
        <taxon>Actinomycetota</taxon>
        <taxon>Actinomycetes</taxon>
        <taxon>Pseudonocardiales</taxon>
        <taxon>Pseudonocardiaceae</taxon>
        <taxon>Actinoalloteichus</taxon>
    </lineage>
</organism>